<dbReference type="PANTHER" id="PTHR44858">
    <property type="entry name" value="TETRATRICOPEPTIDE REPEAT PROTEIN 6"/>
    <property type="match status" value="1"/>
</dbReference>
<evidence type="ECO:0000256" key="3">
    <source>
        <dbReference type="PROSITE-ProRule" id="PRU00339"/>
    </source>
</evidence>
<dbReference type="RefSeq" id="WP_136081081.1">
    <property type="nucleotide sequence ID" value="NZ_CAAHFG010000002.1"/>
</dbReference>
<proteinExistence type="predicted"/>
<feature type="repeat" description="TPR" evidence="3">
    <location>
        <begin position="242"/>
        <end position="275"/>
    </location>
</feature>
<name>A0A6C2U7X2_PONDE</name>
<dbReference type="EMBL" id="CAAHFG010000002">
    <property type="protein sequence ID" value="VGO15524.1"/>
    <property type="molecule type" value="Genomic_DNA"/>
</dbReference>
<keyword evidence="4" id="KW-0472">Membrane</keyword>
<evidence type="ECO:0000256" key="4">
    <source>
        <dbReference type="SAM" id="Phobius"/>
    </source>
</evidence>
<feature type="transmembrane region" description="Helical" evidence="4">
    <location>
        <begin position="59"/>
        <end position="80"/>
    </location>
</feature>
<evidence type="ECO:0000256" key="1">
    <source>
        <dbReference type="ARBA" id="ARBA00022737"/>
    </source>
</evidence>
<dbReference type="Gene3D" id="1.25.40.10">
    <property type="entry name" value="Tetratricopeptide repeat domain"/>
    <property type="match status" value="3"/>
</dbReference>
<organism evidence="5 6">
    <name type="scientific">Pontiella desulfatans</name>
    <dbReference type="NCBI Taxonomy" id="2750659"/>
    <lineage>
        <taxon>Bacteria</taxon>
        <taxon>Pseudomonadati</taxon>
        <taxon>Kiritimatiellota</taxon>
        <taxon>Kiritimatiellia</taxon>
        <taxon>Kiritimatiellales</taxon>
        <taxon>Pontiellaceae</taxon>
        <taxon>Pontiella</taxon>
    </lineage>
</organism>
<reference evidence="5 6" key="1">
    <citation type="submission" date="2019-04" db="EMBL/GenBank/DDBJ databases">
        <authorList>
            <person name="Van Vliet M D."/>
        </authorList>
    </citation>
    <scope>NUCLEOTIDE SEQUENCE [LARGE SCALE GENOMIC DNA]</scope>
    <source>
        <strain evidence="5 6">F1</strain>
    </source>
</reference>
<dbReference type="Proteomes" id="UP000366872">
    <property type="component" value="Unassembled WGS sequence"/>
</dbReference>
<keyword evidence="4" id="KW-1133">Transmembrane helix</keyword>
<sequence length="377" mass="43414">MENPTLYANLWEQDFMETGKRQHLQDIYATDRTDRDDFTPQVASEIIEERKREIRRHQFLSFVLGMAVLLLAVSLVYVVVREYIDILQQSSAPEPIQQEYIPRYSLPTESQWVMDFSRSYGDPKWEGEGERPFNASWIKKATFNIILAEQAAETRKYAEAAEYYENALEILPELEGIKVPLGMAYFKLNKNEKALELLDGAPDSDLTHDVLNNLGAACIEAKAFEKGEEYLKRSLGLKPAYAEALNNLAILYKEQGREKEAATAYEQYLDQRPKDTDTRYNFALYLTKIGNWELAGEQLRALTQEVTDVANLYFLLARVENKLGNSADAVDALQRGVQLTDPKLAMAWMSEEEFDLLRNEQEFQSLMKYVEQGRPKQ</sequence>
<gene>
    <name evidence="5" type="ORF">PDESU_04108</name>
</gene>
<dbReference type="InterPro" id="IPR019734">
    <property type="entry name" value="TPR_rpt"/>
</dbReference>
<dbReference type="Pfam" id="PF13432">
    <property type="entry name" value="TPR_16"/>
    <property type="match status" value="1"/>
</dbReference>
<dbReference type="SMART" id="SM00028">
    <property type="entry name" value="TPR"/>
    <property type="match status" value="4"/>
</dbReference>
<dbReference type="AlphaFoldDB" id="A0A6C2U7X2"/>
<keyword evidence="4" id="KW-0812">Transmembrane</keyword>
<protein>
    <submittedName>
        <fullName evidence="5">Uncharacterized protein</fullName>
    </submittedName>
</protein>
<dbReference type="InterPro" id="IPR011990">
    <property type="entry name" value="TPR-like_helical_dom_sf"/>
</dbReference>
<dbReference type="PROSITE" id="PS50005">
    <property type="entry name" value="TPR"/>
    <property type="match status" value="2"/>
</dbReference>
<dbReference type="PANTHER" id="PTHR44858:SF1">
    <property type="entry name" value="UDP-N-ACETYLGLUCOSAMINE--PEPTIDE N-ACETYLGLUCOSAMINYLTRANSFERASE SPINDLY-RELATED"/>
    <property type="match status" value="1"/>
</dbReference>
<keyword evidence="2 3" id="KW-0802">TPR repeat</keyword>
<keyword evidence="6" id="KW-1185">Reference proteome</keyword>
<dbReference type="Pfam" id="PF14559">
    <property type="entry name" value="TPR_19"/>
    <property type="match status" value="2"/>
</dbReference>
<dbReference type="SUPFAM" id="SSF48452">
    <property type="entry name" value="TPR-like"/>
    <property type="match status" value="1"/>
</dbReference>
<evidence type="ECO:0000256" key="2">
    <source>
        <dbReference type="ARBA" id="ARBA00022803"/>
    </source>
</evidence>
<evidence type="ECO:0000313" key="5">
    <source>
        <dbReference type="EMBL" id="VGO15524.1"/>
    </source>
</evidence>
<keyword evidence="1" id="KW-0677">Repeat</keyword>
<feature type="repeat" description="TPR" evidence="3">
    <location>
        <begin position="141"/>
        <end position="174"/>
    </location>
</feature>
<dbReference type="InterPro" id="IPR050498">
    <property type="entry name" value="Ycf3"/>
</dbReference>
<accession>A0A6C2U7X2</accession>
<evidence type="ECO:0000313" key="6">
    <source>
        <dbReference type="Proteomes" id="UP000366872"/>
    </source>
</evidence>